<dbReference type="EMBL" id="BOMB01000041">
    <property type="protein sequence ID" value="GID15403.1"/>
    <property type="molecule type" value="Genomic_DNA"/>
</dbReference>
<dbReference type="Pfam" id="PF01037">
    <property type="entry name" value="AsnC_trans_reg"/>
    <property type="match status" value="1"/>
</dbReference>
<name>A0A8J3JGB1_9ACTN</name>
<accession>A0A8J3JGB1</accession>
<dbReference type="Gene3D" id="3.30.70.920">
    <property type="match status" value="1"/>
</dbReference>
<feature type="domain" description="Transcription regulator AsnC/Lrp ligand binding" evidence="1">
    <location>
        <begin position="2"/>
        <end position="63"/>
    </location>
</feature>
<keyword evidence="3" id="KW-1185">Reference proteome</keyword>
<evidence type="ECO:0000313" key="2">
    <source>
        <dbReference type="EMBL" id="GID15403.1"/>
    </source>
</evidence>
<gene>
    <name evidence="2" type="ORF">Aru02nite_62920</name>
</gene>
<comment type="caution">
    <text evidence="2">The sequence shown here is derived from an EMBL/GenBank/DDBJ whole genome shotgun (WGS) entry which is preliminary data.</text>
</comment>
<dbReference type="SUPFAM" id="SSF54909">
    <property type="entry name" value="Dimeric alpha+beta barrel"/>
    <property type="match status" value="1"/>
</dbReference>
<proteinExistence type="predicted"/>
<protein>
    <recommendedName>
        <fullName evidence="1">Transcription regulator AsnC/Lrp ligand binding domain-containing protein</fullName>
    </recommendedName>
</protein>
<dbReference type="InterPro" id="IPR019887">
    <property type="entry name" value="Tscrpt_reg_AsnC/Lrp_C"/>
</dbReference>
<sequence length="79" mass="8918">MIEAFQTFVASLPEVVSYFVMSGSDDFLLHVAVADNDQLSAFILDRLTQRREIVHVRTSVIFSHVRRPVVVPLRSGEDS</sequence>
<evidence type="ECO:0000313" key="3">
    <source>
        <dbReference type="Proteomes" id="UP000612808"/>
    </source>
</evidence>
<reference evidence="2" key="1">
    <citation type="submission" date="2021-01" db="EMBL/GenBank/DDBJ databases">
        <title>Whole genome shotgun sequence of Actinocatenispora rupis NBRC 107355.</title>
        <authorList>
            <person name="Komaki H."/>
            <person name="Tamura T."/>
        </authorList>
    </citation>
    <scope>NUCLEOTIDE SEQUENCE</scope>
    <source>
        <strain evidence="2">NBRC 107355</strain>
    </source>
</reference>
<evidence type="ECO:0000259" key="1">
    <source>
        <dbReference type="Pfam" id="PF01037"/>
    </source>
</evidence>
<dbReference type="InterPro" id="IPR011008">
    <property type="entry name" value="Dimeric_a/b-barrel"/>
</dbReference>
<dbReference type="AlphaFoldDB" id="A0A8J3JGB1"/>
<organism evidence="2 3">
    <name type="scientific">Actinocatenispora rupis</name>
    <dbReference type="NCBI Taxonomy" id="519421"/>
    <lineage>
        <taxon>Bacteria</taxon>
        <taxon>Bacillati</taxon>
        <taxon>Actinomycetota</taxon>
        <taxon>Actinomycetes</taxon>
        <taxon>Micromonosporales</taxon>
        <taxon>Micromonosporaceae</taxon>
        <taxon>Actinocatenispora</taxon>
    </lineage>
</organism>
<dbReference type="Proteomes" id="UP000612808">
    <property type="component" value="Unassembled WGS sequence"/>
</dbReference>